<evidence type="ECO:0000313" key="1">
    <source>
        <dbReference type="EMBL" id="AFD04111.1"/>
    </source>
</evidence>
<dbReference type="Gene3D" id="3.10.28.10">
    <property type="entry name" value="Homing endonucleases"/>
    <property type="match status" value="1"/>
</dbReference>
<proteinExistence type="predicted"/>
<reference evidence="1" key="1">
    <citation type="journal article" date="2012" name="Mol. Biol. Evol.">
        <title>Group I Intron-Mediated Trans-splicing in Mitochondria of Gigaspora rosea and a Robust Phylogenetic Affiliation of Arbuscular Mycorrhizal Fungi with Mortierellales.</title>
        <authorList>
            <person name="Nadimi M."/>
            <person name="Beaudet D."/>
            <person name="Forget L."/>
            <person name="Hijri M."/>
            <person name="Lang B.F."/>
        </authorList>
    </citation>
    <scope>NUCLEOTIDE SEQUENCE</scope>
    <source>
        <strain evidence="1">DAOM 194757</strain>
    </source>
</reference>
<dbReference type="RefSeq" id="YP_005352670.1">
    <property type="nucleotide sequence ID" value="NC_016985.1"/>
</dbReference>
<protein>
    <submittedName>
        <fullName evidence="1">Uncharacterized protein</fullName>
    </submittedName>
</protein>
<gene>
    <name evidence="1" type="primary">orf115</name>
</gene>
<name>H9EBC9_9GLOM</name>
<dbReference type="InterPro" id="IPR027434">
    <property type="entry name" value="Homing_endonucl"/>
</dbReference>
<dbReference type="EMBL" id="JQ693395">
    <property type="protein sequence ID" value="AFD04111.1"/>
    <property type="molecule type" value="Genomic_DNA"/>
</dbReference>
<accession>H9EBC9</accession>
<dbReference type="SUPFAM" id="SSF55608">
    <property type="entry name" value="Homing endonucleases"/>
    <property type="match status" value="1"/>
</dbReference>
<sequence length="115" mass="13297">MDRSTALYMFQVPISLFRSYVSPSAKIEIPENLPGSFTEIMTGLMVGDGSLRMHGNHALLSVQQKHQEFVAYLWDICKGYQIVTKMWEVLTRLDIRTNTTTQMAYFQTFTLPFCY</sequence>
<organism evidence="1">
    <name type="scientific">Gigaspora rosea</name>
    <dbReference type="NCBI Taxonomy" id="44941"/>
    <lineage>
        <taxon>Eukaryota</taxon>
        <taxon>Fungi</taxon>
        <taxon>Fungi incertae sedis</taxon>
        <taxon>Mucoromycota</taxon>
        <taxon>Glomeromycotina</taxon>
        <taxon>Glomeromycetes</taxon>
        <taxon>Diversisporales</taxon>
        <taxon>Gigasporaceae</taxon>
        <taxon>Gigaspora</taxon>
    </lineage>
</organism>
<geneLocation type="mitochondrion" evidence="1"/>
<dbReference type="GeneID" id="11934926"/>
<dbReference type="AlphaFoldDB" id="H9EBC9"/>
<keyword evidence="1" id="KW-0496">Mitochondrion</keyword>